<comment type="similarity">
    <text evidence="1">Belongs to the Nudix hydrolase family.</text>
</comment>
<dbReference type="PANTHER" id="PTHR43736:SF1">
    <property type="entry name" value="DIHYDRONEOPTERIN TRIPHOSPHATE DIPHOSPHATASE"/>
    <property type="match status" value="1"/>
</dbReference>
<dbReference type="InterPro" id="IPR000086">
    <property type="entry name" value="NUDIX_hydrolase_dom"/>
</dbReference>
<dbReference type="Pfam" id="PF00293">
    <property type="entry name" value="NUDIX"/>
    <property type="match status" value="1"/>
</dbReference>
<dbReference type="Gene3D" id="3.90.79.10">
    <property type="entry name" value="Nucleoside Triphosphate Pyrophosphohydrolase"/>
    <property type="match status" value="1"/>
</dbReference>
<evidence type="ECO:0000313" key="4">
    <source>
        <dbReference type="Proteomes" id="UP001500368"/>
    </source>
</evidence>
<dbReference type="CDD" id="cd18879">
    <property type="entry name" value="NUDIX_Hydrolase"/>
    <property type="match status" value="1"/>
</dbReference>
<evidence type="ECO:0000259" key="2">
    <source>
        <dbReference type="PROSITE" id="PS51462"/>
    </source>
</evidence>
<proteinExistence type="inferred from homology"/>
<dbReference type="PROSITE" id="PS51462">
    <property type="entry name" value="NUDIX"/>
    <property type="match status" value="1"/>
</dbReference>
<feature type="domain" description="Nudix hydrolase" evidence="2">
    <location>
        <begin position="19"/>
        <end position="157"/>
    </location>
</feature>
<sequence length="165" mass="18387">MPTPEFIKELRKDIGHKPLFLPGVTAVVLRRTDHDGAPLPSPEVLLVRRSDNGRWSVTSGILEPGEEPGSSAAREVLEETGIESRPVRVAGVSDHGQVRYPNGDECWFTDIAFEMEYLSGEPVIGDDESTDVAWFPVDALPEPFVEPHRERIQWALETGAPTRFR</sequence>
<dbReference type="RefSeq" id="WP_345476720.1">
    <property type="nucleotide sequence ID" value="NZ_BAABLW010000003.1"/>
</dbReference>
<comment type="caution">
    <text evidence="3">The sequence shown here is derived from an EMBL/GenBank/DDBJ whole genome shotgun (WGS) entry which is preliminary data.</text>
</comment>
<accession>A0ABP9FSY4</accession>
<evidence type="ECO:0000313" key="3">
    <source>
        <dbReference type="EMBL" id="GAA4914799.1"/>
    </source>
</evidence>
<name>A0ABP9FSY4_9MICC</name>
<dbReference type="EMBL" id="BAABLW010000003">
    <property type="protein sequence ID" value="GAA4914799.1"/>
    <property type="molecule type" value="Genomic_DNA"/>
</dbReference>
<organism evidence="3 4">
    <name type="scientific">Nesterenkonia rhizosphaerae</name>
    <dbReference type="NCBI Taxonomy" id="1348272"/>
    <lineage>
        <taxon>Bacteria</taxon>
        <taxon>Bacillati</taxon>
        <taxon>Actinomycetota</taxon>
        <taxon>Actinomycetes</taxon>
        <taxon>Micrococcales</taxon>
        <taxon>Micrococcaceae</taxon>
        <taxon>Nesterenkonia</taxon>
    </lineage>
</organism>
<reference evidence="4" key="1">
    <citation type="journal article" date="2019" name="Int. J. Syst. Evol. Microbiol.">
        <title>The Global Catalogue of Microorganisms (GCM) 10K type strain sequencing project: providing services to taxonomists for standard genome sequencing and annotation.</title>
        <authorList>
            <consortium name="The Broad Institute Genomics Platform"/>
            <consortium name="The Broad Institute Genome Sequencing Center for Infectious Disease"/>
            <person name="Wu L."/>
            <person name="Ma J."/>
        </authorList>
    </citation>
    <scope>NUCLEOTIDE SEQUENCE [LARGE SCALE GENOMIC DNA]</scope>
    <source>
        <strain evidence="4">JCM 19129</strain>
    </source>
</reference>
<dbReference type="Proteomes" id="UP001500368">
    <property type="component" value="Unassembled WGS sequence"/>
</dbReference>
<dbReference type="SUPFAM" id="SSF55811">
    <property type="entry name" value="Nudix"/>
    <property type="match status" value="1"/>
</dbReference>
<dbReference type="PANTHER" id="PTHR43736">
    <property type="entry name" value="ADP-RIBOSE PYROPHOSPHATASE"/>
    <property type="match status" value="1"/>
</dbReference>
<evidence type="ECO:0000256" key="1">
    <source>
        <dbReference type="ARBA" id="ARBA00005582"/>
    </source>
</evidence>
<keyword evidence="4" id="KW-1185">Reference proteome</keyword>
<protein>
    <submittedName>
        <fullName evidence="3">NUDIX domain-containing protein</fullName>
    </submittedName>
</protein>
<dbReference type="InterPro" id="IPR015797">
    <property type="entry name" value="NUDIX_hydrolase-like_dom_sf"/>
</dbReference>
<gene>
    <name evidence="3" type="ORF">GCM10025790_07230</name>
</gene>